<dbReference type="Proteomes" id="UP000176923">
    <property type="component" value="Unassembled WGS sequence"/>
</dbReference>
<evidence type="ECO:0000313" key="3">
    <source>
        <dbReference type="Proteomes" id="UP000176923"/>
    </source>
</evidence>
<protein>
    <submittedName>
        <fullName evidence="2">Uncharacterized protein</fullName>
    </submittedName>
</protein>
<dbReference type="STRING" id="1798382.A3D77_04145"/>
<feature type="chain" id="PRO_5009522866" evidence="1">
    <location>
        <begin position="25"/>
        <end position="98"/>
    </location>
</feature>
<reference evidence="2 3" key="1">
    <citation type="journal article" date="2016" name="Nat. Commun.">
        <title>Thousands of microbial genomes shed light on interconnected biogeochemical processes in an aquifer system.</title>
        <authorList>
            <person name="Anantharaman K."/>
            <person name="Brown C.T."/>
            <person name="Hug L.A."/>
            <person name="Sharon I."/>
            <person name="Castelle C.J."/>
            <person name="Probst A.J."/>
            <person name="Thomas B.C."/>
            <person name="Singh A."/>
            <person name="Wilkins M.J."/>
            <person name="Karaoz U."/>
            <person name="Brodie E.L."/>
            <person name="Williams K.H."/>
            <person name="Hubbard S.S."/>
            <person name="Banfield J.F."/>
        </authorList>
    </citation>
    <scope>NUCLEOTIDE SEQUENCE [LARGE SCALE GENOMIC DNA]</scope>
</reference>
<sequence length="98" mass="10060">MIKKIFVSAASAALILGAAGPTLATGPGLNNCWGTVVSQRASYYHDIGEHSSSQEEPRVGVGNLAHDVFNMSVGELASLLGTLDDSFGQDPAGVTNCP</sequence>
<dbReference type="AlphaFoldDB" id="A0A1F5ZJM4"/>
<evidence type="ECO:0000256" key="1">
    <source>
        <dbReference type="SAM" id="SignalP"/>
    </source>
</evidence>
<dbReference type="EMBL" id="MFJL01000043">
    <property type="protein sequence ID" value="OGG12680.1"/>
    <property type="molecule type" value="Genomic_DNA"/>
</dbReference>
<organism evidence="2 3">
    <name type="scientific">Candidatus Gottesmanbacteria bacterium RIFCSPHIGHO2_02_FULL_39_11</name>
    <dbReference type="NCBI Taxonomy" id="1798382"/>
    <lineage>
        <taxon>Bacteria</taxon>
        <taxon>Candidatus Gottesmaniibacteriota</taxon>
    </lineage>
</organism>
<gene>
    <name evidence="2" type="ORF">A3D77_04145</name>
</gene>
<feature type="signal peptide" evidence="1">
    <location>
        <begin position="1"/>
        <end position="24"/>
    </location>
</feature>
<evidence type="ECO:0000313" key="2">
    <source>
        <dbReference type="EMBL" id="OGG12680.1"/>
    </source>
</evidence>
<proteinExistence type="predicted"/>
<name>A0A1F5ZJM4_9BACT</name>
<comment type="caution">
    <text evidence="2">The sequence shown here is derived from an EMBL/GenBank/DDBJ whole genome shotgun (WGS) entry which is preliminary data.</text>
</comment>
<keyword evidence="1" id="KW-0732">Signal</keyword>
<accession>A0A1F5ZJM4</accession>